<dbReference type="Gene3D" id="2.60.40.60">
    <property type="entry name" value="Cadherins"/>
    <property type="match status" value="7"/>
</dbReference>
<dbReference type="NCBIfam" id="NF033679">
    <property type="entry name" value="DNRLRE_dom"/>
    <property type="match status" value="1"/>
</dbReference>
<evidence type="ECO:0000313" key="5">
    <source>
        <dbReference type="EMBL" id="TWU49211.1"/>
    </source>
</evidence>
<accession>A0A5C6ENM2</accession>
<dbReference type="InterPro" id="IPR002126">
    <property type="entry name" value="Cadherin-like_dom"/>
</dbReference>
<dbReference type="EMBL" id="SJPX01000004">
    <property type="protein sequence ID" value="TWU49211.1"/>
    <property type="molecule type" value="Genomic_DNA"/>
</dbReference>
<dbReference type="GO" id="GO:0007156">
    <property type="term" value="P:homophilic cell adhesion via plasma membrane adhesion molecules"/>
    <property type="evidence" value="ECO:0007669"/>
    <property type="project" value="InterPro"/>
</dbReference>
<dbReference type="PANTHER" id="PTHR24026">
    <property type="entry name" value="FAT ATYPICAL CADHERIN-RELATED"/>
    <property type="match status" value="1"/>
</dbReference>
<dbReference type="CDD" id="cd11304">
    <property type="entry name" value="Cadherin_repeat"/>
    <property type="match status" value="5"/>
</dbReference>
<feature type="compositionally biased region" description="Basic and acidic residues" evidence="3">
    <location>
        <begin position="2180"/>
        <end position="2193"/>
    </location>
</feature>
<organism evidence="5 6">
    <name type="scientific">Rubripirellula reticaptiva</name>
    <dbReference type="NCBI Taxonomy" id="2528013"/>
    <lineage>
        <taxon>Bacteria</taxon>
        <taxon>Pseudomonadati</taxon>
        <taxon>Planctomycetota</taxon>
        <taxon>Planctomycetia</taxon>
        <taxon>Pirellulales</taxon>
        <taxon>Pirellulaceae</taxon>
        <taxon>Rubripirellula</taxon>
    </lineage>
</organism>
<dbReference type="InterPro" id="IPR025592">
    <property type="entry name" value="DUF4347"/>
</dbReference>
<feature type="compositionally biased region" description="Polar residues" evidence="3">
    <location>
        <begin position="2386"/>
        <end position="2397"/>
    </location>
</feature>
<dbReference type="Pfam" id="PF14252">
    <property type="entry name" value="DUF4347"/>
    <property type="match status" value="1"/>
</dbReference>
<dbReference type="SUPFAM" id="SSF51126">
    <property type="entry name" value="Pectin lyase-like"/>
    <property type="match status" value="1"/>
</dbReference>
<keyword evidence="1" id="KW-0812">Transmembrane</keyword>
<feature type="domain" description="Cadherin" evidence="4">
    <location>
        <begin position="1170"/>
        <end position="1260"/>
    </location>
</feature>
<dbReference type="SMART" id="SM00112">
    <property type="entry name" value="CA"/>
    <property type="match status" value="4"/>
</dbReference>
<name>A0A5C6ENM2_9BACT</name>
<comment type="caution">
    <text evidence="5">The sequence shown here is derived from an EMBL/GenBank/DDBJ whole genome shotgun (WGS) entry which is preliminary data.</text>
</comment>
<feature type="domain" description="Cadherin" evidence="4">
    <location>
        <begin position="1855"/>
        <end position="1963"/>
    </location>
</feature>
<dbReference type="GO" id="GO:0005886">
    <property type="term" value="C:plasma membrane"/>
    <property type="evidence" value="ECO:0007669"/>
    <property type="project" value="UniProtKB-SubCell"/>
</dbReference>
<dbReference type="InterPro" id="IPR011050">
    <property type="entry name" value="Pectin_lyase_fold/virulence"/>
</dbReference>
<dbReference type="SUPFAM" id="SSF49313">
    <property type="entry name" value="Cadherin-like"/>
    <property type="match status" value="4"/>
</dbReference>
<feature type="region of interest" description="Disordered" evidence="3">
    <location>
        <begin position="2247"/>
        <end position="2278"/>
    </location>
</feature>
<reference evidence="5 6" key="1">
    <citation type="submission" date="2019-02" db="EMBL/GenBank/DDBJ databases">
        <title>Deep-cultivation of Planctomycetes and their phenomic and genomic characterization uncovers novel biology.</title>
        <authorList>
            <person name="Wiegand S."/>
            <person name="Jogler M."/>
            <person name="Boedeker C."/>
            <person name="Pinto D."/>
            <person name="Vollmers J."/>
            <person name="Rivas-Marin E."/>
            <person name="Kohn T."/>
            <person name="Peeters S.H."/>
            <person name="Heuer A."/>
            <person name="Rast P."/>
            <person name="Oberbeckmann S."/>
            <person name="Bunk B."/>
            <person name="Jeske O."/>
            <person name="Meyerdierks A."/>
            <person name="Storesund J.E."/>
            <person name="Kallscheuer N."/>
            <person name="Luecker S."/>
            <person name="Lage O.M."/>
            <person name="Pohl T."/>
            <person name="Merkel B.J."/>
            <person name="Hornburger P."/>
            <person name="Mueller R.-W."/>
            <person name="Bruemmer F."/>
            <person name="Labrenz M."/>
            <person name="Spormann A.M."/>
            <person name="Op Den Camp H."/>
            <person name="Overmann J."/>
            <person name="Amann R."/>
            <person name="Jetten M.S.M."/>
            <person name="Mascher T."/>
            <person name="Medema M.H."/>
            <person name="Devos D.P."/>
            <person name="Kaster A.-K."/>
            <person name="Ovreas L."/>
            <person name="Rohde M."/>
            <person name="Galperin M.Y."/>
            <person name="Jogler C."/>
        </authorList>
    </citation>
    <scope>NUCLEOTIDE SEQUENCE [LARGE SCALE GENOMIC DNA]</scope>
    <source>
        <strain evidence="5 6">Poly59</strain>
    </source>
</reference>
<sequence length="2397" mass="248853">MAKRQNDWRRWLMSIDEWSTRGTRLFARPQRRCGLGPQLRLSSLEPRILFSATPIDFSAMDGQDQAAMVMEVEPEQSDESATAESVSIAQLAASDTSQPTELVFINSDVANIDQILDDLGASEKNYEVFVLEADRDGIDQINEILDGRSEVSSLHLFSHAENGAVRLGNVSLGSNNLAAHASQIALWQSALTSSADILIYGCDLAATEDGRYLIDAIGTLTEADVAASDDDTGHASFGGNWNLEFATGSIETEIATSAQLQQDWLGKLSTITVTTFADTINGSDGVTSLREAIIAASSGDTIVLGTGTYVLAISGTGENSTLTGDLDINKSLTIIGNGAGNTIIDGGAQDRVFHIDNVSATVAFSELTIQNGFTTGNGGAVYIEDGTVNLNRVAVQSNRGAFGAGIYVNTSATLNLTDVVIQNNGDGGTTRGGGIDLDGTASLLRVTISGNQAGSGGGIYNSGTLDMSNATLGGNNAFSSGGGVYSTGTTSITNSTIAFNNGGSGGGIRRQGGSTSIVNTIISNNSASSANADVQGSFNSLGFNLIQDVTGGSGFVGSDIVGSSANLGSLTDNGGFGKTHAITTSSLAYNAGTTTGAPTNDQRGVERSSLVDIGAFELRELSSTSEFRVNTTTSSTQETSGQDRGSQQSVAMADDGSYVVVWSSLNQDGDGWGVYARRFDSSGMALTGEITVADLPANNQKWARVGSADDGSFVVTWTLTDALDLPQDVYAQRFDASGNALGANFVVNTTTSGTQSNSSIAVNGSGDFIVAWEGNGVGETDGIFYRRFNANGTAIDGTEIRANFDDLGDENEASVAINDSGQFAIAWESAGEIYVRHFAAGGTALHDDVMVDSNVAPAMGPTVAIDSLGRAVVVYRTNGLVGLGAGVWGRSFNTDGTERLSLFQVSNQSFSSDNTQPSIAMADNGDFVVVYHGDDNGDGDGSSVKFRRYDADSGAIAAASQVNISTTGDQQFASVAMLDMDNFVVTWSGNGTQSGNTDTSGVFSRQFHLESPTLDLDANNSSGTSGNDFAQTFVNGGGAVSVADTDATIIDFDSTHLQSLTIKITDRQNGANEVLSANTSGTSITANYSAGTLTLSGSDTLARYQQVLRTVTYNNSINPATGTSRTITFVANDGISVSEVATTTLTISMPVNLAPTDIAISNSTVNENTNTTGGNSIGVLSATDADSSAPFTWAVVGGADQARFSIGGASNNELILTDGVLDYETKSSYVVDVRVTDSSGNPFIETLTISVTDINEAPTVSLSLATTTLAEDTDTTSAIVVSTITVTDDALGTNTLTLSGSDASLFEIVGNDLRLIAGAALDFETKSTLDVTVNVNDPAVGGSPDDTASHTLTITDVNEAPSVSLTPVITTLSEDTDTTSAIVVATITITDDALGNETLSLSGLDAAFFEIVGNDLRLKAGVNLDFETNPTLNVTVEIDDATISGSPDDSAGHSVTITDVVETPTQVLTPSNDTYLNKNQSDFNYGISETLVIDHLGGSIGDSRILLQFDFSSIPVGATITGANLTMQATAGSGVFDIGVYEVTESWVQGNQDGATGFPSWDNRTNTATWNGGTFDTTAVATFNATTTGQHAWNITTLVQEWVMGSTVNHGLILGSENTSGNSYTYSSSEGASAPQLQLFYTVTNAAPTDIAPNTFSVTENTDTTAGISLGGLTATDSDVGETFTWVVVGGADETKFTINGSNELVLSDGIVDFERQGSYSVVVRVIDSATNIYDETLTIDVTDQNEAPSISLTPIVTNLDENTDTSSAITIATIVISDDALGSETLTLSGNDAAMFEIVGNELRVIANASLDFETNDSLDVTVNIDDPAIAGNPDDSANYTVTVNNINESPVVTLTPVVANLDEDTDTTSAIVVATITVTDDSVGSETLSLSGADAAMFEIVGNQLRLIAGASLNFESNASLDVSVDVDDTSIPGSPDNSAAHTITVGDINEAPSISLTPIVTNLDENTDTSTAIVIATIVISDDGLGSETLTLSGDDAASFEIVGNELRLIANASLDFETNDSLDVTVSIDDPAIAGNPEDSASYNVNIGPSNEAPTGINLDNSSVAESAAGAFVGTLTAIDPDAGDLHTWSVDDARFEIIAGQLKLKSTESLAFDTEPTVNVIVRATDIGGLFRDASFVLTVNARESSTVPLLPSGLLPDASKSTDSTSTSGDSDDDSGKEASSDSDSDKNVIVSGIVTSKNSDDDDDDKPNMVMPTAVEASYTSSTVAQSSNPAALAAILSQDGSDIDSRNSLNEEDRQSSKDSESRSNVLDTQSELTQSQLNYILLTQPGAMWNELDQHRNQLESQIQGDLIVVGATGAAASSVTVGVIAWALRSGVLASGLLAQMPAWRAVDPLLIMQGSGEKSDNESLEELMARRSEALDNQSNNDSDGT</sequence>
<protein>
    <submittedName>
        <fullName evidence="5">Cadherin domain protein</fullName>
    </submittedName>
</protein>
<feature type="domain" description="Cadherin" evidence="4">
    <location>
        <begin position="1261"/>
        <end position="1369"/>
    </location>
</feature>
<evidence type="ECO:0000259" key="4">
    <source>
        <dbReference type="PROSITE" id="PS50268"/>
    </source>
</evidence>
<evidence type="ECO:0000256" key="2">
    <source>
        <dbReference type="ARBA" id="ARBA00022989"/>
    </source>
</evidence>
<dbReference type="OrthoDB" id="254354at2"/>
<keyword evidence="2" id="KW-1133">Transmembrane helix</keyword>
<feature type="region of interest" description="Disordered" evidence="3">
    <location>
        <begin position="2154"/>
        <end position="2196"/>
    </location>
</feature>
<gene>
    <name evidence="5" type="ORF">Poly59_38250</name>
</gene>
<feature type="domain" description="Cadherin" evidence="4">
    <location>
        <begin position="1752"/>
        <end position="1860"/>
    </location>
</feature>
<feature type="region of interest" description="Disordered" evidence="3">
    <location>
        <begin position="2367"/>
        <end position="2397"/>
    </location>
</feature>
<dbReference type="RefSeq" id="WP_146535506.1">
    <property type="nucleotide sequence ID" value="NZ_SJPX01000004.1"/>
</dbReference>
<evidence type="ECO:0000256" key="1">
    <source>
        <dbReference type="ARBA" id="ARBA00022692"/>
    </source>
</evidence>
<dbReference type="Proteomes" id="UP000317977">
    <property type="component" value="Unassembled WGS sequence"/>
</dbReference>
<keyword evidence="2" id="KW-0472">Membrane</keyword>
<proteinExistence type="predicted"/>
<feature type="compositionally biased region" description="Basic and acidic residues" evidence="3">
    <location>
        <begin position="2251"/>
        <end position="2270"/>
    </location>
</feature>
<dbReference type="PROSITE" id="PS50268">
    <property type="entry name" value="CADHERIN_2"/>
    <property type="match status" value="5"/>
</dbReference>
<feature type="compositionally biased region" description="Basic and acidic residues" evidence="3">
    <location>
        <begin position="2368"/>
        <end position="2385"/>
    </location>
</feature>
<feature type="compositionally biased region" description="Low complexity" evidence="3">
    <location>
        <begin position="631"/>
        <end position="640"/>
    </location>
</feature>
<evidence type="ECO:0000313" key="6">
    <source>
        <dbReference type="Proteomes" id="UP000317977"/>
    </source>
</evidence>
<evidence type="ECO:0000256" key="3">
    <source>
        <dbReference type="SAM" id="MobiDB-lite"/>
    </source>
</evidence>
<dbReference type="NCBIfam" id="NF041518">
    <property type="entry name" value="choice_anch_Q"/>
    <property type="match status" value="1"/>
</dbReference>
<feature type="compositionally biased region" description="Low complexity" evidence="3">
    <location>
        <begin position="2163"/>
        <end position="2175"/>
    </location>
</feature>
<dbReference type="InterPro" id="IPR015919">
    <property type="entry name" value="Cadherin-like_sf"/>
</dbReference>
<dbReference type="InterPro" id="IPR059226">
    <property type="entry name" value="Choice_anch_Q_dom"/>
</dbReference>
<dbReference type="GO" id="GO:0005509">
    <property type="term" value="F:calcium ion binding"/>
    <property type="evidence" value="ECO:0007669"/>
    <property type="project" value="InterPro"/>
</dbReference>
<feature type="domain" description="Cadherin" evidence="4">
    <location>
        <begin position="1650"/>
        <end position="1757"/>
    </location>
</feature>
<dbReference type="PANTHER" id="PTHR24026:SF126">
    <property type="entry name" value="PROTOCADHERIN FAT 4"/>
    <property type="match status" value="1"/>
</dbReference>
<keyword evidence="6" id="KW-1185">Reference proteome</keyword>
<feature type="region of interest" description="Disordered" evidence="3">
    <location>
        <begin position="627"/>
        <end position="649"/>
    </location>
</feature>